<proteinExistence type="predicted"/>
<organism evidence="1 2">
    <name type="scientific">Tagetes erecta</name>
    <name type="common">African marigold</name>
    <dbReference type="NCBI Taxonomy" id="13708"/>
    <lineage>
        <taxon>Eukaryota</taxon>
        <taxon>Viridiplantae</taxon>
        <taxon>Streptophyta</taxon>
        <taxon>Embryophyta</taxon>
        <taxon>Tracheophyta</taxon>
        <taxon>Spermatophyta</taxon>
        <taxon>Magnoliopsida</taxon>
        <taxon>eudicotyledons</taxon>
        <taxon>Gunneridae</taxon>
        <taxon>Pentapetalae</taxon>
        <taxon>asterids</taxon>
        <taxon>campanulids</taxon>
        <taxon>Asterales</taxon>
        <taxon>Asteraceae</taxon>
        <taxon>Asteroideae</taxon>
        <taxon>Heliantheae alliance</taxon>
        <taxon>Tageteae</taxon>
        <taxon>Tagetes</taxon>
    </lineage>
</organism>
<dbReference type="EMBL" id="JAUHHV010000001">
    <property type="protein sequence ID" value="KAK1434942.1"/>
    <property type="molecule type" value="Genomic_DNA"/>
</dbReference>
<dbReference type="AlphaFoldDB" id="A0AAD8P7G0"/>
<evidence type="ECO:0000313" key="2">
    <source>
        <dbReference type="Proteomes" id="UP001229421"/>
    </source>
</evidence>
<accession>A0AAD8P7G0</accession>
<keyword evidence="2" id="KW-1185">Reference proteome</keyword>
<protein>
    <submittedName>
        <fullName evidence="1">Uncharacterized protein</fullName>
    </submittedName>
</protein>
<gene>
    <name evidence="1" type="ORF">QVD17_00697</name>
</gene>
<comment type="caution">
    <text evidence="1">The sequence shown here is derived from an EMBL/GenBank/DDBJ whole genome shotgun (WGS) entry which is preliminary data.</text>
</comment>
<dbReference type="Proteomes" id="UP001229421">
    <property type="component" value="Unassembled WGS sequence"/>
</dbReference>
<name>A0AAD8P7G0_TARER</name>
<sequence length="222" mass="25983">MVQPIPTSVLLRRDEHVRLHGITRKGGRNRNWIDEHRFYNESWNSRRVSVVRGSLTNTTNASEEYMRWYMERTVTFVTNPTHQVPNPHGFQNDGQLLTMMRQGMSQFYQMPGNEIVNNLAGYYMNFSHADHGAYLPAHVIENPVHVEVPHVPERITRRARGRGRGRGRGRVGGQRPDWLRDLSDFWYPRAKFQLISINEHDQADVEELYADIPEYFSLQVLP</sequence>
<evidence type="ECO:0000313" key="1">
    <source>
        <dbReference type="EMBL" id="KAK1434942.1"/>
    </source>
</evidence>
<reference evidence="1" key="1">
    <citation type="journal article" date="2023" name="bioRxiv">
        <title>Improved chromosome-level genome assembly for marigold (Tagetes erecta).</title>
        <authorList>
            <person name="Jiang F."/>
            <person name="Yuan L."/>
            <person name="Wang S."/>
            <person name="Wang H."/>
            <person name="Xu D."/>
            <person name="Wang A."/>
            <person name="Fan W."/>
        </authorList>
    </citation>
    <scope>NUCLEOTIDE SEQUENCE</scope>
    <source>
        <strain evidence="1">WSJ</strain>
        <tissue evidence="1">Leaf</tissue>
    </source>
</reference>